<feature type="site" description="Important for beta-aspartyl-AMP intermediate formation" evidence="11">
    <location>
        <position position="379"/>
    </location>
</feature>
<dbReference type="Pfam" id="PF00733">
    <property type="entry name" value="Asn_synthase"/>
    <property type="match status" value="1"/>
</dbReference>
<evidence type="ECO:0000256" key="6">
    <source>
        <dbReference type="ARBA" id="ARBA00022888"/>
    </source>
</evidence>
<dbReference type="InterPro" id="IPR051786">
    <property type="entry name" value="ASN_synthetase/amidase"/>
</dbReference>
<dbReference type="Proteomes" id="UP000198734">
    <property type="component" value="Unassembled WGS sequence"/>
</dbReference>
<evidence type="ECO:0000256" key="9">
    <source>
        <dbReference type="PIRSR" id="PIRSR001589-1"/>
    </source>
</evidence>
<dbReference type="GO" id="GO:0005829">
    <property type="term" value="C:cytosol"/>
    <property type="evidence" value="ECO:0007669"/>
    <property type="project" value="TreeGrafter"/>
</dbReference>
<evidence type="ECO:0000256" key="1">
    <source>
        <dbReference type="ARBA" id="ARBA00005187"/>
    </source>
</evidence>
<gene>
    <name evidence="13" type="ORF">SAMN05421670_2738</name>
</gene>
<evidence type="ECO:0000256" key="8">
    <source>
        <dbReference type="ARBA" id="ARBA00048741"/>
    </source>
</evidence>
<dbReference type="PANTHER" id="PTHR43284:SF1">
    <property type="entry name" value="ASPARAGINE SYNTHETASE"/>
    <property type="match status" value="1"/>
</dbReference>
<evidence type="ECO:0000256" key="10">
    <source>
        <dbReference type="PIRSR" id="PIRSR001589-2"/>
    </source>
</evidence>
<evidence type="ECO:0000313" key="13">
    <source>
        <dbReference type="EMBL" id="SFQ56483.1"/>
    </source>
</evidence>
<evidence type="ECO:0000256" key="4">
    <source>
        <dbReference type="ARBA" id="ARBA00022741"/>
    </source>
</evidence>
<dbReference type="SUPFAM" id="SSF56235">
    <property type="entry name" value="N-terminal nucleophile aminohydrolases (Ntn hydrolases)"/>
    <property type="match status" value="1"/>
</dbReference>
<comment type="catalytic activity">
    <reaction evidence="8">
        <text>L-aspartate + L-glutamine + ATP + H2O = L-asparagine + L-glutamate + AMP + diphosphate + H(+)</text>
        <dbReference type="Rhea" id="RHEA:12228"/>
        <dbReference type="ChEBI" id="CHEBI:15377"/>
        <dbReference type="ChEBI" id="CHEBI:15378"/>
        <dbReference type="ChEBI" id="CHEBI:29985"/>
        <dbReference type="ChEBI" id="CHEBI:29991"/>
        <dbReference type="ChEBI" id="CHEBI:30616"/>
        <dbReference type="ChEBI" id="CHEBI:33019"/>
        <dbReference type="ChEBI" id="CHEBI:58048"/>
        <dbReference type="ChEBI" id="CHEBI:58359"/>
        <dbReference type="ChEBI" id="CHEBI:456215"/>
        <dbReference type="EC" id="6.3.5.4"/>
    </reaction>
</comment>
<keyword evidence="4 10" id="KW-0547">Nucleotide-binding</keyword>
<comment type="pathway">
    <text evidence="1">Amino-acid biosynthesis; L-asparagine biosynthesis; L-asparagine from L-aspartate (L-Gln route): step 1/1.</text>
</comment>
<dbReference type="InterPro" id="IPR001962">
    <property type="entry name" value="Asn_synthase"/>
</dbReference>
<dbReference type="PROSITE" id="PS51278">
    <property type="entry name" value="GATASE_TYPE_2"/>
    <property type="match status" value="1"/>
</dbReference>
<dbReference type="PANTHER" id="PTHR43284">
    <property type="entry name" value="ASPARAGINE SYNTHETASE (GLUTAMINE-HYDROLYZING)"/>
    <property type="match status" value="1"/>
</dbReference>
<dbReference type="InterPro" id="IPR006426">
    <property type="entry name" value="Asn_synth_AEB"/>
</dbReference>
<feature type="binding site" evidence="10">
    <location>
        <position position="294"/>
    </location>
    <ligand>
        <name>ATP</name>
        <dbReference type="ChEBI" id="CHEBI:30616"/>
    </ligand>
</feature>
<keyword evidence="5 10" id="KW-0067">ATP-binding</keyword>
<evidence type="ECO:0000256" key="5">
    <source>
        <dbReference type="ARBA" id="ARBA00022840"/>
    </source>
</evidence>
<keyword evidence="7 9" id="KW-0315">Glutamine amidotransferase</keyword>
<accession>A0A1I5ZJE6</accession>
<dbReference type="GO" id="GO:0005524">
    <property type="term" value="F:ATP binding"/>
    <property type="evidence" value="ECO:0007669"/>
    <property type="project" value="UniProtKB-KW"/>
</dbReference>
<dbReference type="STRING" id="126156.SAMN05421670_2738"/>
<dbReference type="GO" id="GO:0006529">
    <property type="term" value="P:asparagine biosynthetic process"/>
    <property type="evidence" value="ECO:0007669"/>
    <property type="project" value="UniProtKB-KW"/>
</dbReference>
<dbReference type="SUPFAM" id="SSF52402">
    <property type="entry name" value="Adenine nucleotide alpha hydrolases-like"/>
    <property type="match status" value="1"/>
</dbReference>
<reference evidence="14" key="1">
    <citation type="submission" date="2016-10" db="EMBL/GenBank/DDBJ databases">
        <authorList>
            <person name="Varghese N."/>
            <person name="Submissions S."/>
        </authorList>
    </citation>
    <scope>NUCLEOTIDE SEQUENCE [LARGE SCALE GENOMIC DNA]</scope>
    <source>
        <strain evidence="14">DSM 11706</strain>
    </source>
</reference>
<dbReference type="RefSeq" id="WP_093537443.1">
    <property type="nucleotide sequence ID" value="NZ_CP183885.1"/>
</dbReference>
<protein>
    <recommendedName>
        <fullName evidence="3">asparagine synthase (glutamine-hydrolyzing)</fullName>
        <ecNumber evidence="3">6.3.5.4</ecNumber>
    </recommendedName>
</protein>
<dbReference type="InterPro" id="IPR014729">
    <property type="entry name" value="Rossmann-like_a/b/a_fold"/>
</dbReference>
<dbReference type="OrthoDB" id="9763290at2"/>
<evidence type="ECO:0000256" key="11">
    <source>
        <dbReference type="PIRSR" id="PIRSR001589-3"/>
    </source>
</evidence>
<dbReference type="CDD" id="cd01991">
    <property type="entry name" value="Asn_synthase_B_C"/>
    <property type="match status" value="1"/>
</dbReference>
<keyword evidence="14" id="KW-1185">Reference proteome</keyword>
<dbReference type="GO" id="GO:0004066">
    <property type="term" value="F:asparagine synthase (glutamine-hydrolyzing) activity"/>
    <property type="evidence" value="ECO:0007669"/>
    <property type="project" value="UniProtKB-EC"/>
</dbReference>
<evidence type="ECO:0000256" key="2">
    <source>
        <dbReference type="ARBA" id="ARBA00005752"/>
    </source>
</evidence>
<sequence>MCGITGWIHFQRDLRNELSAVAKMTETLKKRGPDDDNIWNSPHAIFGHRRLTVVDPVGGKQPMTKTYHSNEYTLTYNGELYNTEDLRRELLKRGHSFSGHSDTEVLLTSYIEWKENCVDHFNGIFAFAIWDESEQKVFIARDRLGVKPLFYTEKNGGFLFGSEQKSLFAHPAISPIINRNGLAEIIGLGPSRTPGSGVYQDIHELRPAHALSLTRNGIRTWRYWNVESKEHTDSLDETTEKVHSLVTDAVERQLVSDVPLCTFLSGGLDSSIITSIAAKSYSQDSKSPLHTYSIDYQDNDHHFKGNTFQPSSDLPWIQKVTDHLETDHHFSIITQQKLAEYLREAVHVRDLPGMADIDSSLLWFCREIKQDFTVGLSGECADEIFGGYPWFHQIGNAEKGFPWIRSTSERFQLLNDSWQGKLNIEEYVQNAYDTTLAETPLLEGESEIDAKRRALFYMNMTWFMTTLLDRKDRMSMGASLEVRVPFADHRLVEYAWNIPWEYKMVGNQEKGILRKAFEGSLPFDVLYRKKSPYPKTHNPVYTAIVSNLLKEQLQDKNSILHELFQKQRLADLVESNGEAFKVPWFGQLMSGPQLLAYLVQMDIWFKECNVQLVD</sequence>
<evidence type="ECO:0000256" key="7">
    <source>
        <dbReference type="ARBA" id="ARBA00022962"/>
    </source>
</evidence>
<feature type="binding site" evidence="10">
    <location>
        <begin position="377"/>
        <end position="378"/>
    </location>
    <ligand>
        <name>ATP</name>
        <dbReference type="ChEBI" id="CHEBI:30616"/>
    </ligand>
</feature>
<dbReference type="InterPro" id="IPR017932">
    <property type="entry name" value="GATase_2_dom"/>
</dbReference>
<dbReference type="InterPro" id="IPR029055">
    <property type="entry name" value="Ntn_hydrolases_N"/>
</dbReference>
<dbReference type="EC" id="6.3.5.4" evidence="3"/>
<evidence type="ECO:0000313" key="14">
    <source>
        <dbReference type="Proteomes" id="UP000198734"/>
    </source>
</evidence>
<proteinExistence type="inferred from homology"/>
<dbReference type="InterPro" id="IPR033738">
    <property type="entry name" value="AsnB_N"/>
</dbReference>
<dbReference type="Pfam" id="PF13537">
    <property type="entry name" value="GATase_7"/>
    <property type="match status" value="1"/>
</dbReference>
<comment type="similarity">
    <text evidence="2">Belongs to the asparagine synthetase family.</text>
</comment>
<feature type="active site" description="For GATase activity" evidence="9">
    <location>
        <position position="2"/>
    </location>
</feature>
<evidence type="ECO:0000256" key="3">
    <source>
        <dbReference type="ARBA" id="ARBA00012737"/>
    </source>
</evidence>
<keyword evidence="9" id="KW-0028">Amino-acid biosynthesis</keyword>
<dbReference type="PIRSF" id="PIRSF001589">
    <property type="entry name" value="Asn_synthetase_glu-h"/>
    <property type="match status" value="1"/>
</dbReference>
<dbReference type="Gene3D" id="3.40.50.620">
    <property type="entry name" value="HUPs"/>
    <property type="match status" value="1"/>
</dbReference>
<dbReference type="EMBL" id="FOXU01000005">
    <property type="protein sequence ID" value="SFQ56483.1"/>
    <property type="molecule type" value="Genomic_DNA"/>
</dbReference>
<keyword evidence="6 9" id="KW-0061">Asparagine biosynthesis</keyword>
<dbReference type="AlphaFoldDB" id="A0A1I5ZJE6"/>
<organism evidence="13 14">
    <name type="scientific">Psychrobacillus psychrotolerans</name>
    <dbReference type="NCBI Taxonomy" id="126156"/>
    <lineage>
        <taxon>Bacteria</taxon>
        <taxon>Bacillati</taxon>
        <taxon>Bacillota</taxon>
        <taxon>Bacilli</taxon>
        <taxon>Bacillales</taxon>
        <taxon>Bacillaceae</taxon>
        <taxon>Psychrobacillus</taxon>
    </lineage>
</organism>
<feature type="binding site" evidence="10">
    <location>
        <position position="102"/>
    </location>
    <ligand>
        <name>L-glutamine</name>
        <dbReference type="ChEBI" id="CHEBI:58359"/>
    </ligand>
</feature>
<name>A0A1I5ZJE6_9BACI</name>
<dbReference type="NCBIfam" id="TIGR01536">
    <property type="entry name" value="asn_synth_AEB"/>
    <property type="match status" value="1"/>
</dbReference>
<evidence type="ECO:0000259" key="12">
    <source>
        <dbReference type="PROSITE" id="PS51278"/>
    </source>
</evidence>
<dbReference type="CDD" id="cd00712">
    <property type="entry name" value="AsnB"/>
    <property type="match status" value="1"/>
</dbReference>
<dbReference type="Gene3D" id="3.60.20.10">
    <property type="entry name" value="Glutamine Phosphoribosylpyrophosphate, subunit 1, domain 1"/>
    <property type="match status" value="1"/>
</dbReference>
<feature type="domain" description="Glutamine amidotransferase type-2" evidence="12">
    <location>
        <begin position="2"/>
        <end position="216"/>
    </location>
</feature>